<reference evidence="2" key="1">
    <citation type="journal article" date="2019" name="Int. J. Syst. Evol. Microbiol.">
        <title>The Global Catalogue of Microorganisms (GCM) 10K type strain sequencing project: providing services to taxonomists for standard genome sequencing and annotation.</title>
        <authorList>
            <consortium name="The Broad Institute Genomics Platform"/>
            <consortium name="The Broad Institute Genome Sequencing Center for Infectious Disease"/>
            <person name="Wu L."/>
            <person name="Ma J."/>
        </authorList>
    </citation>
    <scope>NUCLEOTIDE SEQUENCE [LARGE SCALE GENOMIC DNA]</scope>
    <source>
        <strain evidence="2">JCM 31486</strain>
    </source>
</reference>
<organism evidence="1 2">
    <name type="scientific">Kibdelosporangium lantanae</name>
    <dbReference type="NCBI Taxonomy" id="1497396"/>
    <lineage>
        <taxon>Bacteria</taxon>
        <taxon>Bacillati</taxon>
        <taxon>Actinomycetota</taxon>
        <taxon>Actinomycetes</taxon>
        <taxon>Pseudonocardiales</taxon>
        <taxon>Pseudonocardiaceae</taxon>
        <taxon>Kibdelosporangium</taxon>
    </lineage>
</organism>
<sequence length="121" mass="12838">MPAWVLPVTEHTTVLYAIRGVSELIRLTPESVFAKYGLTPKQYPDFAALRGDPSDNLPKIPGVGNLNPDLLKALREAATDASADGVEFLGDVVPGLAVRHRLSGGGAFGVHHARPEGHHGP</sequence>
<comment type="caution">
    <text evidence="1">The sequence shown here is derived from an EMBL/GenBank/DDBJ whole genome shotgun (WGS) entry which is preliminary data.</text>
</comment>
<accession>A0ABW3MFF5</accession>
<dbReference type="Proteomes" id="UP001597045">
    <property type="component" value="Unassembled WGS sequence"/>
</dbReference>
<dbReference type="InterPro" id="IPR036279">
    <property type="entry name" value="5-3_exonuclease_C_sf"/>
</dbReference>
<name>A0ABW3MFF5_9PSEU</name>
<gene>
    <name evidence="1" type="ORF">ACFQ1S_26220</name>
</gene>
<evidence type="ECO:0000313" key="2">
    <source>
        <dbReference type="Proteomes" id="UP001597045"/>
    </source>
</evidence>
<protein>
    <submittedName>
        <fullName evidence="1">Uncharacterized protein</fullName>
    </submittedName>
</protein>
<keyword evidence="2" id="KW-1185">Reference proteome</keyword>
<dbReference type="SUPFAM" id="SSF47807">
    <property type="entry name" value="5' to 3' exonuclease, C-terminal subdomain"/>
    <property type="match status" value="1"/>
</dbReference>
<dbReference type="Gene3D" id="1.10.150.20">
    <property type="entry name" value="5' to 3' exonuclease, C-terminal subdomain"/>
    <property type="match status" value="1"/>
</dbReference>
<dbReference type="EMBL" id="JBHTIS010001790">
    <property type="protein sequence ID" value="MFD1048778.1"/>
    <property type="molecule type" value="Genomic_DNA"/>
</dbReference>
<evidence type="ECO:0000313" key="1">
    <source>
        <dbReference type="EMBL" id="MFD1048778.1"/>
    </source>
</evidence>
<proteinExistence type="predicted"/>